<evidence type="ECO:0000313" key="2">
    <source>
        <dbReference type="EMBL" id="OSX59514.1"/>
    </source>
</evidence>
<dbReference type="EMBL" id="KZ110602">
    <property type="protein sequence ID" value="OSX59514.1"/>
    <property type="molecule type" value="Genomic_DNA"/>
</dbReference>
<proteinExistence type="predicted"/>
<keyword evidence="3" id="KW-1185">Reference proteome</keyword>
<gene>
    <name evidence="2" type="ORF">POSPLADRAFT_1048825</name>
</gene>
<dbReference type="AlphaFoldDB" id="A0A1X6MSZ3"/>
<sequence length="55" mass="6708">MQEQWNQCYGKRDRGSRRTVRRKQTERSIRTNNSVGQGLRVEPRRLQRIAARMYE</sequence>
<reference evidence="2 3" key="1">
    <citation type="submission" date="2017-04" db="EMBL/GenBank/DDBJ databases">
        <title>Genome Sequence of the Model Brown-Rot Fungus Postia placenta SB12.</title>
        <authorList>
            <consortium name="DOE Joint Genome Institute"/>
            <person name="Gaskell J."/>
            <person name="Kersten P."/>
            <person name="Larrondo L.F."/>
            <person name="Canessa P."/>
            <person name="Martinez D."/>
            <person name="Hibbett D."/>
            <person name="Schmoll M."/>
            <person name="Kubicek C.P."/>
            <person name="Martinez A.T."/>
            <person name="Yadav J."/>
            <person name="Master E."/>
            <person name="Magnuson J.K."/>
            <person name="James T."/>
            <person name="Yaver D."/>
            <person name="Berka R."/>
            <person name="Labutti K."/>
            <person name="Lipzen A."/>
            <person name="Aerts A."/>
            <person name="Barry K."/>
            <person name="Henrissat B."/>
            <person name="Blanchette R."/>
            <person name="Grigoriev I."/>
            <person name="Cullen D."/>
        </authorList>
    </citation>
    <scope>NUCLEOTIDE SEQUENCE [LARGE SCALE GENOMIC DNA]</scope>
    <source>
        <strain evidence="2 3">MAD-698-R-SB12</strain>
    </source>
</reference>
<evidence type="ECO:0000256" key="1">
    <source>
        <dbReference type="SAM" id="MobiDB-lite"/>
    </source>
</evidence>
<dbReference type="Proteomes" id="UP000194127">
    <property type="component" value="Unassembled WGS sequence"/>
</dbReference>
<dbReference type="GeneID" id="36324552"/>
<name>A0A1X6MSZ3_9APHY</name>
<evidence type="ECO:0000313" key="3">
    <source>
        <dbReference type="Proteomes" id="UP000194127"/>
    </source>
</evidence>
<protein>
    <submittedName>
        <fullName evidence="2">Uncharacterized protein</fullName>
    </submittedName>
</protein>
<feature type="region of interest" description="Disordered" evidence="1">
    <location>
        <begin position="1"/>
        <end position="40"/>
    </location>
</feature>
<accession>A0A1X6MSZ3</accession>
<dbReference type="RefSeq" id="XP_024336308.1">
    <property type="nucleotide sequence ID" value="XM_024479602.1"/>
</dbReference>
<organism evidence="2 3">
    <name type="scientific">Postia placenta MAD-698-R-SB12</name>
    <dbReference type="NCBI Taxonomy" id="670580"/>
    <lineage>
        <taxon>Eukaryota</taxon>
        <taxon>Fungi</taxon>
        <taxon>Dikarya</taxon>
        <taxon>Basidiomycota</taxon>
        <taxon>Agaricomycotina</taxon>
        <taxon>Agaricomycetes</taxon>
        <taxon>Polyporales</taxon>
        <taxon>Adustoporiaceae</taxon>
        <taxon>Rhodonia</taxon>
    </lineage>
</organism>